<gene>
    <name evidence="2" type="ORF">QRX50_34095</name>
</gene>
<dbReference type="PANTHER" id="PTHR13887:SF41">
    <property type="entry name" value="THIOREDOXIN SUPERFAMILY PROTEIN"/>
    <property type="match status" value="1"/>
</dbReference>
<dbReference type="Gene3D" id="3.40.30.10">
    <property type="entry name" value="Glutaredoxin"/>
    <property type="match status" value="1"/>
</dbReference>
<dbReference type="EMBL" id="CP127294">
    <property type="protein sequence ID" value="WIX76472.1"/>
    <property type="molecule type" value="Genomic_DNA"/>
</dbReference>
<accession>A0A9Y2IB43</accession>
<dbReference type="Pfam" id="PF01323">
    <property type="entry name" value="DSBA"/>
    <property type="match status" value="1"/>
</dbReference>
<dbReference type="AlphaFoldDB" id="A0A9Y2IB43"/>
<evidence type="ECO:0000313" key="2">
    <source>
        <dbReference type="EMBL" id="WIX76472.1"/>
    </source>
</evidence>
<dbReference type="Proteomes" id="UP001236014">
    <property type="component" value="Chromosome"/>
</dbReference>
<dbReference type="CDD" id="cd03024">
    <property type="entry name" value="DsbA_FrnE"/>
    <property type="match status" value="1"/>
</dbReference>
<dbReference type="KEGG" id="acab:QRX50_34095"/>
<proteinExistence type="predicted"/>
<keyword evidence="3" id="KW-1185">Reference proteome</keyword>
<feature type="domain" description="DSBA-like thioredoxin" evidence="1">
    <location>
        <begin position="3"/>
        <end position="199"/>
    </location>
</feature>
<dbReference type="SUPFAM" id="SSF52833">
    <property type="entry name" value="Thioredoxin-like"/>
    <property type="match status" value="1"/>
</dbReference>
<dbReference type="InterPro" id="IPR001853">
    <property type="entry name" value="DSBA-like_thioredoxin_dom"/>
</dbReference>
<dbReference type="RefSeq" id="WP_285967220.1">
    <property type="nucleotide sequence ID" value="NZ_CP127294.1"/>
</dbReference>
<name>A0A9Y2IB43_9PSEU</name>
<sequence length="208" mass="23086">MHVEIWSDVICPWCYLGKARFEAALAGFEHRDEVEVTFRSFELDPSRDTVEPLQKMLTARYGPQAVEMEERLAGLVAEVGLGYRSDREIGNTFDAHRLMHLARERGLERAMVDALFKANFAEARPLFTGDTLLDVAVEAGLDREDASRVLADPAVYADAVRAEEREAAQLGATGVPFFVLDRRIGVAGGQATEVFAQALERAWSERAA</sequence>
<dbReference type="PANTHER" id="PTHR13887">
    <property type="entry name" value="GLUTATHIONE S-TRANSFERASE KAPPA"/>
    <property type="match status" value="1"/>
</dbReference>
<dbReference type="GO" id="GO:0016491">
    <property type="term" value="F:oxidoreductase activity"/>
    <property type="evidence" value="ECO:0007669"/>
    <property type="project" value="InterPro"/>
</dbReference>
<reference evidence="2 3" key="1">
    <citation type="submission" date="2023-06" db="EMBL/GenBank/DDBJ databases">
        <authorList>
            <person name="Oyuntsetseg B."/>
            <person name="Kim S.B."/>
        </authorList>
    </citation>
    <scope>NUCLEOTIDE SEQUENCE [LARGE SCALE GENOMIC DNA]</scope>
    <source>
        <strain evidence="2 3">2-15</strain>
    </source>
</reference>
<evidence type="ECO:0000259" key="1">
    <source>
        <dbReference type="Pfam" id="PF01323"/>
    </source>
</evidence>
<evidence type="ECO:0000313" key="3">
    <source>
        <dbReference type="Proteomes" id="UP001236014"/>
    </source>
</evidence>
<organism evidence="2 3">
    <name type="scientific">Amycolatopsis carbonis</name>
    <dbReference type="NCBI Taxonomy" id="715471"/>
    <lineage>
        <taxon>Bacteria</taxon>
        <taxon>Bacillati</taxon>
        <taxon>Actinomycetota</taxon>
        <taxon>Actinomycetes</taxon>
        <taxon>Pseudonocardiales</taxon>
        <taxon>Pseudonocardiaceae</taxon>
        <taxon>Amycolatopsis</taxon>
    </lineage>
</organism>
<protein>
    <submittedName>
        <fullName evidence="2">DsbA family oxidoreductase</fullName>
    </submittedName>
</protein>
<dbReference type="InterPro" id="IPR036249">
    <property type="entry name" value="Thioredoxin-like_sf"/>
</dbReference>